<gene>
    <name evidence="3" type="primary">LOC108081860</name>
</gene>
<feature type="region of interest" description="Disordered" evidence="1">
    <location>
        <begin position="49"/>
        <end position="88"/>
    </location>
</feature>
<dbReference type="AlphaFoldDB" id="A0A6P4JD92"/>
<reference evidence="2" key="1">
    <citation type="submission" date="2025-05" db="UniProtKB">
        <authorList>
            <consortium name="RefSeq"/>
        </authorList>
    </citation>
    <scope>NUCLEOTIDE SEQUENCE [LARGE SCALE GENOMIC DNA]</scope>
    <source>
        <strain evidence="2">14028-0561.14</strain>
    </source>
</reference>
<evidence type="ECO:0000313" key="3">
    <source>
        <dbReference type="RefSeq" id="XP_017032588.1"/>
    </source>
</evidence>
<keyword evidence="2" id="KW-1185">Reference proteome</keyword>
<dbReference type="OrthoDB" id="7847522at2759"/>
<evidence type="ECO:0000256" key="1">
    <source>
        <dbReference type="SAM" id="MobiDB-lite"/>
    </source>
</evidence>
<dbReference type="RefSeq" id="XP_017032588.1">
    <property type="nucleotide sequence ID" value="XM_017177099.3"/>
</dbReference>
<sequence length="149" mass="17430">MDMDYSTYAQLFGFPYMPTTEQSYPEMRGGEQRQMQQKQCENFQQVYNQGIQASSVPDYDPYRREGRGMENRSNNFQDNPYNSGHQLTSSEYRCVAREQKRAKEMQSRNGLYSPFEPAARYTSGGDASHYPNYADGGRRMKTQSMNPYW</sequence>
<accession>A0A6P4JD92</accession>
<reference evidence="3" key="2">
    <citation type="submission" date="2025-08" db="UniProtKB">
        <authorList>
            <consortium name="RefSeq"/>
        </authorList>
    </citation>
    <scope>IDENTIFICATION</scope>
    <source>
        <strain evidence="3">14028-0561.14</strain>
        <tissue evidence="3">Whole fly</tissue>
    </source>
</reference>
<feature type="region of interest" description="Disordered" evidence="1">
    <location>
        <begin position="117"/>
        <end position="149"/>
    </location>
</feature>
<feature type="compositionally biased region" description="Basic and acidic residues" evidence="1">
    <location>
        <begin position="60"/>
        <end position="70"/>
    </location>
</feature>
<protein>
    <submittedName>
        <fullName evidence="3">Uncharacterized protein</fullName>
    </submittedName>
</protein>
<name>A0A6P4JD92_DROKI</name>
<feature type="compositionally biased region" description="Polar residues" evidence="1">
    <location>
        <begin position="71"/>
        <end position="88"/>
    </location>
</feature>
<evidence type="ECO:0000313" key="2">
    <source>
        <dbReference type="Proteomes" id="UP001652661"/>
    </source>
</evidence>
<dbReference type="Proteomes" id="UP001652661">
    <property type="component" value="Chromosome 2R"/>
</dbReference>
<proteinExistence type="predicted"/>
<dbReference type="GeneID" id="108081860"/>
<organism evidence="2 3">
    <name type="scientific">Drosophila kikkawai</name>
    <name type="common">Fruit fly</name>
    <dbReference type="NCBI Taxonomy" id="30033"/>
    <lineage>
        <taxon>Eukaryota</taxon>
        <taxon>Metazoa</taxon>
        <taxon>Ecdysozoa</taxon>
        <taxon>Arthropoda</taxon>
        <taxon>Hexapoda</taxon>
        <taxon>Insecta</taxon>
        <taxon>Pterygota</taxon>
        <taxon>Neoptera</taxon>
        <taxon>Endopterygota</taxon>
        <taxon>Diptera</taxon>
        <taxon>Brachycera</taxon>
        <taxon>Muscomorpha</taxon>
        <taxon>Ephydroidea</taxon>
        <taxon>Drosophilidae</taxon>
        <taxon>Drosophila</taxon>
        <taxon>Sophophora</taxon>
    </lineage>
</organism>